<proteinExistence type="predicted"/>
<dbReference type="Proteomes" id="UP000015105">
    <property type="component" value="Chromosome 4D"/>
</dbReference>
<reference evidence="3" key="2">
    <citation type="journal article" date="2017" name="Nat. Plants">
        <title>The Aegilops tauschii genome reveals multiple impacts of transposons.</title>
        <authorList>
            <person name="Zhao G."/>
            <person name="Zou C."/>
            <person name="Li K."/>
            <person name="Wang K."/>
            <person name="Li T."/>
            <person name="Gao L."/>
            <person name="Zhang X."/>
            <person name="Wang H."/>
            <person name="Yang Z."/>
            <person name="Liu X."/>
            <person name="Jiang W."/>
            <person name="Mao L."/>
            <person name="Kong X."/>
            <person name="Jiao Y."/>
            <person name="Jia J."/>
        </authorList>
    </citation>
    <scope>NUCLEOTIDE SEQUENCE [LARGE SCALE GENOMIC DNA]</scope>
    <source>
        <strain evidence="3">cv. AL8/78</strain>
    </source>
</reference>
<dbReference type="Gramene" id="AET4Gv20515800.1">
    <property type="protein sequence ID" value="AET4Gv20515800.1"/>
    <property type="gene ID" value="AET4Gv20515800"/>
</dbReference>
<reference evidence="2" key="3">
    <citation type="journal article" date="2017" name="Nature">
        <title>Genome sequence of the progenitor of the wheat D genome Aegilops tauschii.</title>
        <authorList>
            <person name="Luo M.C."/>
            <person name="Gu Y.Q."/>
            <person name="Puiu D."/>
            <person name="Wang H."/>
            <person name="Twardziok S.O."/>
            <person name="Deal K.R."/>
            <person name="Huo N."/>
            <person name="Zhu T."/>
            <person name="Wang L."/>
            <person name="Wang Y."/>
            <person name="McGuire P.E."/>
            <person name="Liu S."/>
            <person name="Long H."/>
            <person name="Ramasamy R.K."/>
            <person name="Rodriguez J.C."/>
            <person name="Van S.L."/>
            <person name="Yuan L."/>
            <person name="Wang Z."/>
            <person name="Xia Z."/>
            <person name="Xiao L."/>
            <person name="Anderson O.D."/>
            <person name="Ouyang S."/>
            <person name="Liang Y."/>
            <person name="Zimin A.V."/>
            <person name="Pertea G."/>
            <person name="Qi P."/>
            <person name="Bennetzen J.L."/>
            <person name="Dai X."/>
            <person name="Dawson M.W."/>
            <person name="Muller H.G."/>
            <person name="Kugler K."/>
            <person name="Rivarola-Duarte L."/>
            <person name="Spannagl M."/>
            <person name="Mayer K.F.X."/>
            <person name="Lu F.H."/>
            <person name="Bevan M.W."/>
            <person name="Leroy P."/>
            <person name="Li P."/>
            <person name="You F.M."/>
            <person name="Sun Q."/>
            <person name="Liu Z."/>
            <person name="Lyons E."/>
            <person name="Wicker T."/>
            <person name="Salzberg S.L."/>
            <person name="Devos K.M."/>
            <person name="Dvorak J."/>
        </authorList>
    </citation>
    <scope>NUCLEOTIDE SEQUENCE [LARGE SCALE GENOMIC DNA]</scope>
    <source>
        <strain evidence="2">cv. AL8/78</strain>
    </source>
</reference>
<feature type="compositionally biased region" description="Basic and acidic residues" evidence="1">
    <location>
        <begin position="87"/>
        <end position="96"/>
    </location>
</feature>
<evidence type="ECO:0000313" key="2">
    <source>
        <dbReference type="EnsemblPlants" id="AET4Gv20515800.1"/>
    </source>
</evidence>
<keyword evidence="3" id="KW-1185">Reference proteome</keyword>
<reference evidence="3" key="1">
    <citation type="journal article" date="2014" name="Science">
        <title>Ancient hybridizations among the ancestral genomes of bread wheat.</title>
        <authorList>
            <consortium name="International Wheat Genome Sequencing Consortium,"/>
            <person name="Marcussen T."/>
            <person name="Sandve S.R."/>
            <person name="Heier L."/>
            <person name="Spannagl M."/>
            <person name="Pfeifer M."/>
            <person name="Jakobsen K.S."/>
            <person name="Wulff B.B."/>
            <person name="Steuernagel B."/>
            <person name="Mayer K.F."/>
            <person name="Olsen O.A."/>
        </authorList>
    </citation>
    <scope>NUCLEOTIDE SEQUENCE [LARGE SCALE GENOMIC DNA]</scope>
    <source>
        <strain evidence="3">cv. AL8/78</strain>
    </source>
</reference>
<evidence type="ECO:0000313" key="3">
    <source>
        <dbReference type="Proteomes" id="UP000015105"/>
    </source>
</evidence>
<dbReference type="EnsemblPlants" id="AET4Gv20515800.1">
    <property type="protein sequence ID" value="AET4Gv20515800.1"/>
    <property type="gene ID" value="AET4Gv20515800"/>
</dbReference>
<reference evidence="2" key="5">
    <citation type="journal article" date="2021" name="G3 (Bethesda)">
        <title>Aegilops tauschii genome assembly Aet v5.0 features greater sequence contiguity and improved annotation.</title>
        <authorList>
            <person name="Wang L."/>
            <person name="Zhu T."/>
            <person name="Rodriguez J.C."/>
            <person name="Deal K.R."/>
            <person name="Dubcovsky J."/>
            <person name="McGuire P.E."/>
            <person name="Lux T."/>
            <person name="Spannagl M."/>
            <person name="Mayer K.F.X."/>
            <person name="Baldrich P."/>
            <person name="Meyers B.C."/>
            <person name="Huo N."/>
            <person name="Gu Y.Q."/>
            <person name="Zhou H."/>
            <person name="Devos K.M."/>
            <person name="Bennetzen J.L."/>
            <person name="Unver T."/>
            <person name="Budak H."/>
            <person name="Gulick P.J."/>
            <person name="Galiba G."/>
            <person name="Kalapos B."/>
            <person name="Nelson D.R."/>
            <person name="Li P."/>
            <person name="You F.M."/>
            <person name="Luo M.C."/>
            <person name="Dvorak J."/>
        </authorList>
    </citation>
    <scope>NUCLEOTIDE SEQUENCE [LARGE SCALE GENOMIC DNA]</scope>
    <source>
        <strain evidence="2">cv. AL8/78</strain>
    </source>
</reference>
<evidence type="ECO:0000256" key="1">
    <source>
        <dbReference type="SAM" id="MobiDB-lite"/>
    </source>
</evidence>
<feature type="region of interest" description="Disordered" evidence="1">
    <location>
        <begin position="69"/>
        <end position="96"/>
    </location>
</feature>
<dbReference type="AlphaFoldDB" id="A0A453IC53"/>
<sequence>GRATPRHLHRVRVQVRPAGRPHPSMEHHPNRRVESTFTAAQARTNDFARFPLPRVTTDARLHFPSRPVAVYKDPPLATSCSPSPPHRRQEFELPPN</sequence>
<name>A0A453IC53_AEGTS</name>
<organism evidence="2 3">
    <name type="scientific">Aegilops tauschii subsp. strangulata</name>
    <name type="common">Goatgrass</name>
    <dbReference type="NCBI Taxonomy" id="200361"/>
    <lineage>
        <taxon>Eukaryota</taxon>
        <taxon>Viridiplantae</taxon>
        <taxon>Streptophyta</taxon>
        <taxon>Embryophyta</taxon>
        <taxon>Tracheophyta</taxon>
        <taxon>Spermatophyta</taxon>
        <taxon>Magnoliopsida</taxon>
        <taxon>Liliopsida</taxon>
        <taxon>Poales</taxon>
        <taxon>Poaceae</taxon>
        <taxon>BOP clade</taxon>
        <taxon>Pooideae</taxon>
        <taxon>Triticodae</taxon>
        <taxon>Triticeae</taxon>
        <taxon>Triticinae</taxon>
        <taxon>Aegilops</taxon>
    </lineage>
</organism>
<accession>A0A453IC53</accession>
<reference evidence="2" key="4">
    <citation type="submission" date="2019-03" db="UniProtKB">
        <authorList>
            <consortium name="EnsemblPlants"/>
        </authorList>
    </citation>
    <scope>IDENTIFICATION</scope>
</reference>
<protein>
    <submittedName>
        <fullName evidence="2">Uncharacterized protein</fullName>
    </submittedName>
</protein>